<dbReference type="EMBL" id="JAWWNJ010000110">
    <property type="protein sequence ID" value="KAK6992453.1"/>
    <property type="molecule type" value="Genomic_DNA"/>
</dbReference>
<organism evidence="2 3">
    <name type="scientific">Favolaschia claudopus</name>
    <dbReference type="NCBI Taxonomy" id="2862362"/>
    <lineage>
        <taxon>Eukaryota</taxon>
        <taxon>Fungi</taxon>
        <taxon>Dikarya</taxon>
        <taxon>Basidiomycota</taxon>
        <taxon>Agaricomycotina</taxon>
        <taxon>Agaricomycetes</taxon>
        <taxon>Agaricomycetidae</taxon>
        <taxon>Agaricales</taxon>
        <taxon>Marasmiineae</taxon>
        <taxon>Mycenaceae</taxon>
        <taxon>Favolaschia</taxon>
    </lineage>
</organism>
<dbReference type="AlphaFoldDB" id="A0AAV9ZUC3"/>
<proteinExistence type="predicted"/>
<evidence type="ECO:0000256" key="1">
    <source>
        <dbReference type="SAM" id="MobiDB-lite"/>
    </source>
</evidence>
<comment type="caution">
    <text evidence="2">The sequence shown here is derived from an EMBL/GenBank/DDBJ whole genome shotgun (WGS) entry which is preliminary data.</text>
</comment>
<feature type="region of interest" description="Disordered" evidence="1">
    <location>
        <begin position="254"/>
        <end position="278"/>
    </location>
</feature>
<dbReference type="Proteomes" id="UP001362999">
    <property type="component" value="Unassembled WGS sequence"/>
</dbReference>
<evidence type="ECO:0000313" key="2">
    <source>
        <dbReference type="EMBL" id="KAK6992453.1"/>
    </source>
</evidence>
<evidence type="ECO:0000313" key="3">
    <source>
        <dbReference type="Proteomes" id="UP001362999"/>
    </source>
</evidence>
<name>A0AAV9ZUC3_9AGAR</name>
<reference evidence="2 3" key="1">
    <citation type="journal article" date="2024" name="J Genomics">
        <title>Draft genome sequencing and assembly of Favolaschia claudopus CIRM-BRFM 2984 isolated from oak limbs.</title>
        <authorList>
            <person name="Navarro D."/>
            <person name="Drula E."/>
            <person name="Chaduli D."/>
            <person name="Cazenave R."/>
            <person name="Ahrendt S."/>
            <person name="Wang J."/>
            <person name="Lipzen A."/>
            <person name="Daum C."/>
            <person name="Barry K."/>
            <person name="Grigoriev I.V."/>
            <person name="Favel A."/>
            <person name="Rosso M.N."/>
            <person name="Martin F."/>
        </authorList>
    </citation>
    <scope>NUCLEOTIDE SEQUENCE [LARGE SCALE GENOMIC DNA]</scope>
    <source>
        <strain evidence="2 3">CIRM-BRFM 2984</strain>
    </source>
</reference>
<gene>
    <name evidence="2" type="ORF">R3P38DRAFT_3289711</name>
</gene>
<keyword evidence="3" id="KW-1185">Reference proteome</keyword>
<sequence>MPCRYQDRVPPFHRFCAHIALSGLKAALAVPHAVWSQPQFARISFPNTTASPRREASRCSYPFLVTVTLASGSLSLIWKHERPIYHPPASPFLLLAVGARSGADFCVLLTLSQPNSTFSSYPLPRPAPTQANLTPHQNSHYLVLPHWLHRRFFRSLPYRLQNGVFVKNSHIGTRALSIGDRTDTAEPLGCVPATWDSICQRIGVVLLFPLPSSPTPLLLALSPPPLTPAMQSPDGFPLPAVRIMLPEDAQASLPASLSNGGSRKRAVTPASGAPRSHLAARSRTLYPQHLSRAYCARRDGRDRRRWYCQALRAFAVPIFSAYCVRTPSSVRSALA</sequence>
<protein>
    <submittedName>
        <fullName evidence="2">Uncharacterized protein</fullName>
    </submittedName>
</protein>
<accession>A0AAV9ZUC3</accession>